<dbReference type="OrthoDB" id="9809970at2"/>
<evidence type="ECO:0000256" key="2">
    <source>
        <dbReference type="ARBA" id="ARBA00022605"/>
    </source>
</evidence>
<dbReference type="PANTHER" id="PTHR11063">
    <property type="entry name" value="GLUTAMATE SEMIALDEHYDE DEHYDROGENASE"/>
    <property type="match status" value="1"/>
</dbReference>
<dbReference type="AlphaFoldDB" id="A0A1I7K0V6"/>
<proteinExistence type="inferred from homology"/>
<dbReference type="RefSeq" id="WP_074953286.1">
    <property type="nucleotide sequence ID" value="NZ_FPBV01000013.1"/>
</dbReference>
<protein>
    <recommendedName>
        <fullName evidence="7">Gamma-glutamyl phosphate reductase</fullName>
        <shortName evidence="7">GPR</shortName>
        <ecNumber evidence="7">1.2.1.41</ecNumber>
    </recommendedName>
    <alternativeName>
        <fullName evidence="7">Glutamate-5-semialdehyde dehydrogenase</fullName>
    </alternativeName>
    <alternativeName>
        <fullName evidence="7">Glutamyl-gamma-semialdehyde dehydrogenase</fullName>
        <shortName evidence="7">GSA dehydrogenase</shortName>
    </alternativeName>
</protein>
<dbReference type="NCBIfam" id="NF001221">
    <property type="entry name" value="PRK00197.1"/>
    <property type="match status" value="1"/>
</dbReference>
<dbReference type="EMBL" id="FPBV01000013">
    <property type="protein sequence ID" value="SFU91010.1"/>
    <property type="molecule type" value="Genomic_DNA"/>
</dbReference>
<dbReference type="Proteomes" id="UP000183508">
    <property type="component" value="Unassembled WGS sequence"/>
</dbReference>
<dbReference type="InterPro" id="IPR020593">
    <property type="entry name" value="G-glutamylP_reductase_CS"/>
</dbReference>
<gene>
    <name evidence="7" type="primary">proA</name>
    <name evidence="9" type="ORF">SAMN05421543_1137</name>
</gene>
<dbReference type="Gene3D" id="3.40.605.10">
    <property type="entry name" value="Aldehyde Dehydrogenase, Chain A, domain 1"/>
    <property type="match status" value="1"/>
</dbReference>
<keyword evidence="5 7" id="KW-0560">Oxidoreductase</keyword>
<keyword evidence="2 7" id="KW-0028">Amino-acid biosynthesis</keyword>
<evidence type="ECO:0000256" key="5">
    <source>
        <dbReference type="ARBA" id="ARBA00023002"/>
    </source>
</evidence>
<comment type="catalytic activity">
    <reaction evidence="6 7">
        <text>L-glutamate 5-semialdehyde + phosphate + NADP(+) = L-glutamyl 5-phosphate + NADPH + H(+)</text>
        <dbReference type="Rhea" id="RHEA:19541"/>
        <dbReference type="ChEBI" id="CHEBI:15378"/>
        <dbReference type="ChEBI" id="CHEBI:43474"/>
        <dbReference type="ChEBI" id="CHEBI:57783"/>
        <dbReference type="ChEBI" id="CHEBI:58066"/>
        <dbReference type="ChEBI" id="CHEBI:58274"/>
        <dbReference type="ChEBI" id="CHEBI:58349"/>
        <dbReference type="EC" id="1.2.1.41"/>
    </reaction>
</comment>
<comment type="subcellular location">
    <subcellularLocation>
        <location evidence="7">Cytoplasm</location>
    </subcellularLocation>
</comment>
<dbReference type="CDD" id="cd07079">
    <property type="entry name" value="ALDH_F18-19_ProA-GPR"/>
    <property type="match status" value="1"/>
</dbReference>
<dbReference type="UniPathway" id="UPA00098">
    <property type="reaction ID" value="UER00360"/>
</dbReference>
<name>A0A1I7K0V6_9BACL</name>
<keyword evidence="7" id="KW-0963">Cytoplasm</keyword>
<dbReference type="eggNOG" id="COG0014">
    <property type="taxonomic scope" value="Bacteria"/>
</dbReference>
<dbReference type="PROSITE" id="PS01223">
    <property type="entry name" value="PROA"/>
    <property type="match status" value="1"/>
</dbReference>
<dbReference type="GO" id="GO:0004350">
    <property type="term" value="F:glutamate-5-semialdehyde dehydrogenase activity"/>
    <property type="evidence" value="ECO:0007669"/>
    <property type="project" value="UniProtKB-UniRule"/>
</dbReference>
<comment type="similarity">
    <text evidence="7">Belongs to the gamma-glutamyl phosphate reductase family.</text>
</comment>
<feature type="domain" description="Aldehyde dehydrogenase" evidence="8">
    <location>
        <begin position="4"/>
        <end position="288"/>
    </location>
</feature>
<sequence length="429" mass="45706">MALSAEQVDAILRQARAAKVASRALAVLGPDRRNEALRAIMDALWADRAAILAANTEDVASARAAGEAASRVDRLILNERRMEQMMESLRQVMELPDPVGHVDAAWTRPGGLRIERVRVPFGVIAIIYESRPNVTVDAAALALKTGNAVVLRGGKEALRSNAALVAAMQAGLARAGMPEKAVQLVTATDRDSVDVVIRAKGLVDLAIPRGGAGLIARVVERALVPVIETGVGNCHVYVDRAADLDMAEAIVINAKVQRPSVCNAAETLLVHQAVAEAFLPRVARALAERGVEIRACPRTLAVLGAAGGRMERVVPAAEADWDTEYLDLILAVRVVDSLDEAIAHIERHGTRHSEAIVTDDPAAAEAFLARVDAAAVYHNASTRFTDGFEFGFGAEMGISTQKLHARGPMGLPELTTYKYVVRGTGQVRG</sequence>
<dbReference type="Pfam" id="PF00171">
    <property type="entry name" value="Aldedh"/>
    <property type="match status" value="1"/>
</dbReference>
<evidence type="ECO:0000256" key="7">
    <source>
        <dbReference type="HAMAP-Rule" id="MF_00412"/>
    </source>
</evidence>
<accession>A0A1I7K0V6</accession>
<dbReference type="SUPFAM" id="SSF53720">
    <property type="entry name" value="ALDH-like"/>
    <property type="match status" value="1"/>
</dbReference>
<dbReference type="GO" id="GO:0050661">
    <property type="term" value="F:NADP binding"/>
    <property type="evidence" value="ECO:0007669"/>
    <property type="project" value="InterPro"/>
</dbReference>
<evidence type="ECO:0000256" key="3">
    <source>
        <dbReference type="ARBA" id="ARBA00022650"/>
    </source>
</evidence>
<dbReference type="InterPro" id="IPR016162">
    <property type="entry name" value="Ald_DH_N"/>
</dbReference>
<dbReference type="GO" id="GO:0055129">
    <property type="term" value="P:L-proline biosynthetic process"/>
    <property type="evidence" value="ECO:0007669"/>
    <property type="project" value="UniProtKB-UniRule"/>
</dbReference>
<dbReference type="EC" id="1.2.1.41" evidence="7"/>
<reference evidence="10" key="1">
    <citation type="submission" date="2016-10" db="EMBL/GenBank/DDBJ databases">
        <authorList>
            <person name="Varghese N."/>
        </authorList>
    </citation>
    <scope>NUCLEOTIDE SEQUENCE [LARGE SCALE GENOMIC DNA]</scope>
    <source>
        <strain evidence="10">DSM 17980</strain>
    </source>
</reference>
<keyword evidence="4 7" id="KW-0521">NADP</keyword>
<organism evidence="9 10">
    <name type="scientific">Alicyclobacillus macrosporangiidus</name>
    <dbReference type="NCBI Taxonomy" id="392015"/>
    <lineage>
        <taxon>Bacteria</taxon>
        <taxon>Bacillati</taxon>
        <taxon>Bacillota</taxon>
        <taxon>Bacilli</taxon>
        <taxon>Bacillales</taxon>
        <taxon>Alicyclobacillaceae</taxon>
        <taxon>Alicyclobacillus</taxon>
    </lineage>
</organism>
<evidence type="ECO:0000256" key="4">
    <source>
        <dbReference type="ARBA" id="ARBA00022857"/>
    </source>
</evidence>
<dbReference type="GO" id="GO:0005737">
    <property type="term" value="C:cytoplasm"/>
    <property type="evidence" value="ECO:0007669"/>
    <property type="project" value="UniProtKB-SubCell"/>
</dbReference>
<evidence type="ECO:0000313" key="10">
    <source>
        <dbReference type="Proteomes" id="UP000183508"/>
    </source>
</evidence>
<keyword evidence="10" id="KW-1185">Reference proteome</keyword>
<comment type="pathway">
    <text evidence="1 7">Amino-acid biosynthesis; L-proline biosynthesis; L-glutamate 5-semialdehyde from L-glutamate: step 2/2.</text>
</comment>
<dbReference type="InterPro" id="IPR012134">
    <property type="entry name" value="Glu-5-SA_DH"/>
</dbReference>
<dbReference type="InterPro" id="IPR000965">
    <property type="entry name" value="GPR_dom"/>
</dbReference>
<dbReference type="InterPro" id="IPR016163">
    <property type="entry name" value="Ald_DH_C"/>
</dbReference>
<dbReference type="FunFam" id="3.40.309.10:FF:000006">
    <property type="entry name" value="Gamma-glutamyl phosphate reductase"/>
    <property type="match status" value="1"/>
</dbReference>
<dbReference type="NCBIfam" id="TIGR00407">
    <property type="entry name" value="proA"/>
    <property type="match status" value="1"/>
</dbReference>
<evidence type="ECO:0000256" key="1">
    <source>
        <dbReference type="ARBA" id="ARBA00004985"/>
    </source>
</evidence>
<dbReference type="InterPro" id="IPR016161">
    <property type="entry name" value="Ald_DH/histidinol_DH"/>
</dbReference>
<evidence type="ECO:0000259" key="8">
    <source>
        <dbReference type="Pfam" id="PF00171"/>
    </source>
</evidence>
<dbReference type="STRING" id="392015.SAMN05421543_1137"/>
<keyword evidence="3 7" id="KW-0641">Proline biosynthesis</keyword>
<comment type="function">
    <text evidence="7">Catalyzes the NADPH-dependent reduction of L-glutamate 5-phosphate into L-glutamate 5-semialdehyde and phosphate. The product spontaneously undergoes cyclization to form 1-pyrroline-5-carboxylate.</text>
</comment>
<dbReference type="PANTHER" id="PTHR11063:SF8">
    <property type="entry name" value="DELTA-1-PYRROLINE-5-CARBOXYLATE SYNTHASE"/>
    <property type="match status" value="1"/>
</dbReference>
<dbReference type="HAMAP" id="MF_00412">
    <property type="entry name" value="ProA"/>
    <property type="match status" value="1"/>
</dbReference>
<evidence type="ECO:0000256" key="6">
    <source>
        <dbReference type="ARBA" id="ARBA00049024"/>
    </source>
</evidence>
<dbReference type="InterPro" id="IPR015590">
    <property type="entry name" value="Aldehyde_DH_dom"/>
</dbReference>
<dbReference type="Gene3D" id="3.40.309.10">
    <property type="entry name" value="Aldehyde Dehydrogenase, Chain A, domain 2"/>
    <property type="match status" value="1"/>
</dbReference>
<dbReference type="PIRSF" id="PIRSF000151">
    <property type="entry name" value="GPR"/>
    <property type="match status" value="1"/>
</dbReference>
<evidence type="ECO:0000313" key="9">
    <source>
        <dbReference type="EMBL" id="SFU91010.1"/>
    </source>
</evidence>